<keyword evidence="1" id="KW-0159">Chromosome partition</keyword>
<evidence type="ECO:0000256" key="5">
    <source>
        <dbReference type="PROSITE-ProRule" id="PRU01248"/>
    </source>
</evidence>
<reference evidence="9 11" key="3">
    <citation type="submission" date="2016-10" db="EMBL/GenBank/DDBJ databases">
        <authorList>
            <person name="Varghese N."/>
            <person name="Submissions S."/>
        </authorList>
    </citation>
    <scope>NUCLEOTIDE SEQUENCE [LARGE SCALE GENOMIC DNA]</scope>
    <source>
        <strain evidence="9 11">CGMCC 1.7071</strain>
    </source>
</reference>
<name>A0A1H8TMB8_9HYPH</name>
<dbReference type="RefSeq" id="WP_072379955.1">
    <property type="nucleotide sequence ID" value="NZ_FNXB01000038.1"/>
</dbReference>
<dbReference type="InterPro" id="IPR044068">
    <property type="entry name" value="CB"/>
</dbReference>
<dbReference type="Pfam" id="PF02899">
    <property type="entry name" value="Phage_int_SAM_1"/>
    <property type="match status" value="1"/>
</dbReference>
<dbReference type="STRING" id="501024.RTCCBAU85039_5262"/>
<evidence type="ECO:0000256" key="4">
    <source>
        <dbReference type="ARBA" id="ARBA00023172"/>
    </source>
</evidence>
<dbReference type="PROSITE" id="PS51898">
    <property type="entry name" value="TYR_RECOMBINASE"/>
    <property type="match status" value="1"/>
</dbReference>
<feature type="domain" description="Core-binding (CB)" evidence="7">
    <location>
        <begin position="6"/>
        <end position="99"/>
    </location>
</feature>
<dbReference type="PANTHER" id="PTHR30349:SF81">
    <property type="entry name" value="TYROSINE RECOMBINASE XERC"/>
    <property type="match status" value="1"/>
</dbReference>
<feature type="domain" description="Tyr recombinase" evidence="6">
    <location>
        <begin position="123"/>
        <end position="309"/>
    </location>
</feature>
<dbReference type="Proteomes" id="UP000198939">
    <property type="component" value="Unassembled WGS sequence"/>
</dbReference>
<dbReference type="InterPro" id="IPR050090">
    <property type="entry name" value="Tyrosine_recombinase_XerCD"/>
</dbReference>
<proteinExistence type="predicted"/>
<evidence type="ECO:0000313" key="10">
    <source>
        <dbReference type="Proteomes" id="UP000183063"/>
    </source>
</evidence>
<dbReference type="Gene3D" id="1.10.443.10">
    <property type="entry name" value="Intergrase catalytic core"/>
    <property type="match status" value="1"/>
</dbReference>
<dbReference type="EMBL" id="FNXB01000038">
    <property type="protein sequence ID" value="SEI15436.1"/>
    <property type="molecule type" value="Genomic_DNA"/>
</dbReference>
<evidence type="ECO:0000313" key="11">
    <source>
        <dbReference type="Proteomes" id="UP000198939"/>
    </source>
</evidence>
<keyword evidence="2" id="KW-0229">DNA integration</keyword>
<dbReference type="SUPFAM" id="SSF56349">
    <property type="entry name" value="DNA breaking-rejoining enzymes"/>
    <property type="match status" value="1"/>
</dbReference>
<keyword evidence="11" id="KW-1185">Reference proteome</keyword>
<keyword evidence="3 5" id="KW-0238">DNA-binding</keyword>
<dbReference type="AlphaFoldDB" id="A0A1H8TMB8"/>
<dbReference type="InterPro" id="IPR002104">
    <property type="entry name" value="Integrase_catalytic"/>
</dbReference>
<reference evidence="10" key="2">
    <citation type="submission" date="2016-10" db="EMBL/GenBank/DDBJ databases">
        <authorList>
            <person name="Wibberg D."/>
        </authorList>
    </citation>
    <scope>NUCLEOTIDE SEQUENCE [LARGE SCALE GENOMIC DNA]</scope>
</reference>
<sequence length="334" mass="37393">MTDATPSFPTLLQRFFVDHLRQQRAVSPCTVAAYRDTFKLLLAFAEKRIGKTPTNLTLPDLNADLILAFLDHLERDRANSVRSRNARLSAIRVFLKYAAHEDLTALAVIERSLAVPQKRHDKQVLGYLTRPEVEAIINAPDPKTWAGRRDRALFAFLYNTGARVSEAIDLQAGSVILETAPVVHLHGKGRKRRSVPLWNETARTLKRWMQDLHDRGADAYLFPNSSGARLSRSSVRQRLDLAVDAAGEGVPSIRAKAISPHTFRHTTAMHLLQSGVDLTVIALWLGHEDISTTHVYMEADLAMKEDALSRLQPVNATGVRYRPPDKLMAFLQAL</sequence>
<dbReference type="OrthoDB" id="9801717at2"/>
<accession>A0A1H8TMB8</accession>
<evidence type="ECO:0000259" key="7">
    <source>
        <dbReference type="PROSITE" id="PS51900"/>
    </source>
</evidence>
<dbReference type="InterPro" id="IPR011010">
    <property type="entry name" value="DNA_brk_join_enz"/>
</dbReference>
<evidence type="ECO:0000256" key="3">
    <source>
        <dbReference type="ARBA" id="ARBA00023125"/>
    </source>
</evidence>
<dbReference type="GO" id="GO:0006310">
    <property type="term" value="P:DNA recombination"/>
    <property type="evidence" value="ECO:0007669"/>
    <property type="project" value="UniProtKB-KW"/>
</dbReference>
<dbReference type="Gene3D" id="1.10.150.130">
    <property type="match status" value="1"/>
</dbReference>
<dbReference type="GO" id="GO:0007059">
    <property type="term" value="P:chromosome segregation"/>
    <property type="evidence" value="ECO:0007669"/>
    <property type="project" value="UniProtKB-KW"/>
</dbReference>
<dbReference type="CDD" id="cd01182">
    <property type="entry name" value="INT_RitC_C_like"/>
    <property type="match status" value="1"/>
</dbReference>
<reference evidence="8" key="1">
    <citation type="submission" date="2016-10" db="EMBL/GenBank/DDBJ databases">
        <authorList>
            <person name="de Groot N.N."/>
        </authorList>
    </citation>
    <scope>NUCLEOTIDE SEQUENCE [LARGE SCALE GENOMIC DNA]</scope>
    <source>
        <strain evidence="8">CCBAU85039</strain>
    </source>
</reference>
<dbReference type="InterPro" id="IPR004107">
    <property type="entry name" value="Integrase_SAM-like_N"/>
</dbReference>
<dbReference type="GO" id="GO:0015074">
    <property type="term" value="P:DNA integration"/>
    <property type="evidence" value="ECO:0007669"/>
    <property type="project" value="UniProtKB-KW"/>
</dbReference>
<evidence type="ECO:0000313" key="9">
    <source>
        <dbReference type="EMBL" id="SEO91608.1"/>
    </source>
</evidence>
<gene>
    <name evidence="8" type="primary">xerD_3</name>
    <name evidence="8" type="ORF">RTCCBAU85039_5262</name>
    <name evidence="9" type="ORF">SAMN05216228_102957</name>
</gene>
<dbReference type="Proteomes" id="UP000183063">
    <property type="component" value="Unassembled WGS sequence"/>
</dbReference>
<dbReference type="SUPFAM" id="SSF47823">
    <property type="entry name" value="lambda integrase-like, N-terminal domain"/>
    <property type="match status" value="1"/>
</dbReference>
<keyword evidence="4" id="KW-0233">DNA recombination</keyword>
<protein>
    <submittedName>
        <fullName evidence="9">Site-specific recombinase XerD</fullName>
    </submittedName>
    <submittedName>
        <fullName evidence="8">Tyrosine recombinase XerD</fullName>
    </submittedName>
</protein>
<evidence type="ECO:0000313" key="8">
    <source>
        <dbReference type="EMBL" id="SEI15436.1"/>
    </source>
</evidence>
<evidence type="ECO:0000256" key="2">
    <source>
        <dbReference type="ARBA" id="ARBA00022908"/>
    </source>
</evidence>
<dbReference type="EMBL" id="FOCV01000029">
    <property type="protein sequence ID" value="SEO91608.1"/>
    <property type="molecule type" value="Genomic_DNA"/>
</dbReference>
<organism evidence="8 10">
    <name type="scientific">Rhizobium tibeticum</name>
    <dbReference type="NCBI Taxonomy" id="501024"/>
    <lineage>
        <taxon>Bacteria</taxon>
        <taxon>Pseudomonadati</taxon>
        <taxon>Pseudomonadota</taxon>
        <taxon>Alphaproteobacteria</taxon>
        <taxon>Hyphomicrobiales</taxon>
        <taxon>Rhizobiaceae</taxon>
        <taxon>Rhizobium/Agrobacterium group</taxon>
        <taxon>Rhizobium</taxon>
    </lineage>
</organism>
<dbReference type="PANTHER" id="PTHR30349">
    <property type="entry name" value="PHAGE INTEGRASE-RELATED"/>
    <property type="match status" value="1"/>
</dbReference>
<dbReference type="InterPro" id="IPR013762">
    <property type="entry name" value="Integrase-like_cat_sf"/>
</dbReference>
<evidence type="ECO:0000259" key="6">
    <source>
        <dbReference type="PROSITE" id="PS51898"/>
    </source>
</evidence>
<evidence type="ECO:0000256" key="1">
    <source>
        <dbReference type="ARBA" id="ARBA00022829"/>
    </source>
</evidence>
<dbReference type="GO" id="GO:0003677">
    <property type="term" value="F:DNA binding"/>
    <property type="evidence" value="ECO:0007669"/>
    <property type="project" value="UniProtKB-UniRule"/>
</dbReference>
<dbReference type="InterPro" id="IPR010998">
    <property type="entry name" value="Integrase_recombinase_N"/>
</dbReference>
<dbReference type="PROSITE" id="PS51900">
    <property type="entry name" value="CB"/>
    <property type="match status" value="1"/>
</dbReference>
<dbReference type="Pfam" id="PF00589">
    <property type="entry name" value="Phage_integrase"/>
    <property type="match status" value="1"/>
</dbReference>